<keyword evidence="15" id="KW-0479">Metal-binding</keyword>
<feature type="compositionally biased region" description="Basic and acidic residues" evidence="16">
    <location>
        <begin position="996"/>
        <end position="1017"/>
    </location>
</feature>
<dbReference type="InterPro" id="IPR000719">
    <property type="entry name" value="Prot_kinase_dom"/>
</dbReference>
<evidence type="ECO:0000256" key="4">
    <source>
        <dbReference type="ARBA" id="ARBA00022614"/>
    </source>
</evidence>
<feature type="domain" description="Protein kinase" evidence="18">
    <location>
        <begin position="205"/>
        <end position="479"/>
    </location>
</feature>
<feature type="compositionally biased region" description="Basic and acidic residues" evidence="16">
    <location>
        <begin position="860"/>
        <end position="869"/>
    </location>
</feature>
<dbReference type="Gene3D" id="3.30.200.20">
    <property type="entry name" value="Phosphorylase Kinase, domain 1"/>
    <property type="match status" value="1"/>
</dbReference>
<evidence type="ECO:0000256" key="16">
    <source>
        <dbReference type="SAM" id="MobiDB-lite"/>
    </source>
</evidence>
<reference evidence="20 21" key="1">
    <citation type="journal article" date="2018" name="Cell">
        <title>The Chara Genome: Secondary Complexity and Implications for Plant Terrestrialization.</title>
        <authorList>
            <person name="Nishiyama T."/>
            <person name="Sakayama H."/>
            <person name="Vries J.D."/>
            <person name="Buschmann H."/>
            <person name="Saint-Marcoux D."/>
            <person name="Ullrich K.K."/>
            <person name="Haas F.B."/>
            <person name="Vanderstraeten L."/>
            <person name="Becker D."/>
            <person name="Lang D."/>
            <person name="Vosolsobe S."/>
            <person name="Rombauts S."/>
            <person name="Wilhelmsson P.K.I."/>
            <person name="Janitza P."/>
            <person name="Kern R."/>
            <person name="Heyl A."/>
            <person name="Rumpler F."/>
            <person name="Villalobos L.I.A.C."/>
            <person name="Clay J.M."/>
            <person name="Skokan R."/>
            <person name="Toyoda A."/>
            <person name="Suzuki Y."/>
            <person name="Kagoshima H."/>
            <person name="Schijlen E."/>
            <person name="Tajeshwar N."/>
            <person name="Catarino B."/>
            <person name="Hetherington A.J."/>
            <person name="Saltykova A."/>
            <person name="Bonnot C."/>
            <person name="Breuninger H."/>
            <person name="Symeonidi A."/>
            <person name="Radhakrishnan G.V."/>
            <person name="Van Nieuwerburgh F."/>
            <person name="Deforce D."/>
            <person name="Chang C."/>
            <person name="Karol K.G."/>
            <person name="Hedrich R."/>
            <person name="Ulvskov P."/>
            <person name="Glockner G."/>
            <person name="Delwiche C.F."/>
            <person name="Petrasek J."/>
            <person name="Van de Peer Y."/>
            <person name="Friml J."/>
            <person name="Beilby M."/>
            <person name="Dolan L."/>
            <person name="Kohara Y."/>
            <person name="Sugano S."/>
            <person name="Fujiyama A."/>
            <person name="Delaux P.-M."/>
            <person name="Quint M."/>
            <person name="TheiBen G."/>
            <person name="Hagemann M."/>
            <person name="Harholt J."/>
            <person name="Dunand C."/>
            <person name="Zachgo S."/>
            <person name="Langdale J."/>
            <person name="Maumus F."/>
            <person name="Straeten D.V.D."/>
            <person name="Gould S.B."/>
            <person name="Rensing S.A."/>
        </authorList>
    </citation>
    <scope>NUCLEOTIDE SEQUENCE [LARGE SCALE GENOMIC DNA]</scope>
    <source>
        <strain evidence="20 21">S276</strain>
    </source>
</reference>
<feature type="domain" description="CCHC-type" evidence="19">
    <location>
        <begin position="594"/>
        <end position="609"/>
    </location>
</feature>
<feature type="compositionally biased region" description="Basic residues" evidence="16">
    <location>
        <begin position="948"/>
        <end position="965"/>
    </location>
</feature>
<accession>A0A388MB40</accession>
<comment type="caution">
    <text evidence="20">The sequence shown here is derived from an EMBL/GenBank/DDBJ whole genome shotgun (WGS) entry which is preliminary data.</text>
</comment>
<evidence type="ECO:0000256" key="11">
    <source>
        <dbReference type="ARBA" id="ARBA00022989"/>
    </source>
</evidence>
<feature type="compositionally biased region" description="Basic residues" evidence="16">
    <location>
        <begin position="849"/>
        <end position="859"/>
    </location>
</feature>
<evidence type="ECO:0000259" key="18">
    <source>
        <dbReference type="PROSITE" id="PS50011"/>
    </source>
</evidence>
<feature type="compositionally biased region" description="Acidic residues" evidence="16">
    <location>
        <begin position="733"/>
        <end position="744"/>
    </location>
</feature>
<dbReference type="PROSITE" id="PS50158">
    <property type="entry name" value="ZF_CCHC"/>
    <property type="match status" value="1"/>
</dbReference>
<feature type="compositionally biased region" description="Basic residues" evidence="16">
    <location>
        <begin position="748"/>
        <end position="762"/>
    </location>
</feature>
<evidence type="ECO:0000313" key="20">
    <source>
        <dbReference type="EMBL" id="GBG91682.1"/>
    </source>
</evidence>
<comment type="catalytic activity">
    <reaction evidence="14">
        <text>L-seryl-[protein] + ATP = O-phospho-L-seryl-[protein] + ADP + H(+)</text>
        <dbReference type="Rhea" id="RHEA:17989"/>
        <dbReference type="Rhea" id="RHEA-COMP:9863"/>
        <dbReference type="Rhea" id="RHEA-COMP:11604"/>
        <dbReference type="ChEBI" id="CHEBI:15378"/>
        <dbReference type="ChEBI" id="CHEBI:29999"/>
        <dbReference type="ChEBI" id="CHEBI:30616"/>
        <dbReference type="ChEBI" id="CHEBI:83421"/>
        <dbReference type="ChEBI" id="CHEBI:456216"/>
        <dbReference type="EC" id="2.7.11.1"/>
    </reaction>
</comment>
<dbReference type="InterPro" id="IPR051824">
    <property type="entry name" value="LRR_Rcpt-Like_S/T_Kinase"/>
</dbReference>
<evidence type="ECO:0000256" key="14">
    <source>
        <dbReference type="ARBA" id="ARBA00048679"/>
    </source>
</evidence>
<keyword evidence="11 17" id="KW-1133">Transmembrane helix</keyword>
<evidence type="ECO:0000259" key="19">
    <source>
        <dbReference type="PROSITE" id="PS50158"/>
    </source>
</evidence>
<dbReference type="PANTHER" id="PTHR48006">
    <property type="entry name" value="LEUCINE-RICH REPEAT-CONTAINING PROTEIN DDB_G0281931-RELATED"/>
    <property type="match status" value="1"/>
</dbReference>
<evidence type="ECO:0000256" key="12">
    <source>
        <dbReference type="ARBA" id="ARBA00023136"/>
    </source>
</evidence>
<keyword evidence="6 17" id="KW-0812">Transmembrane</keyword>
<evidence type="ECO:0000256" key="9">
    <source>
        <dbReference type="ARBA" id="ARBA00022777"/>
    </source>
</evidence>
<feature type="transmembrane region" description="Helical" evidence="17">
    <location>
        <begin position="150"/>
        <end position="172"/>
    </location>
</feature>
<dbReference type="GO" id="GO:0004672">
    <property type="term" value="F:protein kinase activity"/>
    <property type="evidence" value="ECO:0007669"/>
    <property type="project" value="InterPro"/>
</dbReference>
<feature type="compositionally biased region" description="Basic residues" evidence="16">
    <location>
        <begin position="809"/>
        <end position="823"/>
    </location>
</feature>
<dbReference type="OMA" id="NHKHKNQ"/>
<feature type="compositionally biased region" description="Basic and acidic residues" evidence="16">
    <location>
        <begin position="835"/>
        <end position="848"/>
    </location>
</feature>
<protein>
    <recommendedName>
        <fullName evidence="2">non-specific serine/threonine protein kinase</fullName>
        <ecNumber evidence="2">2.7.11.1</ecNumber>
    </recommendedName>
</protein>
<evidence type="ECO:0000256" key="5">
    <source>
        <dbReference type="ARBA" id="ARBA00022679"/>
    </source>
</evidence>
<evidence type="ECO:0000256" key="15">
    <source>
        <dbReference type="PROSITE-ProRule" id="PRU00047"/>
    </source>
</evidence>
<keyword evidence="7" id="KW-0677">Repeat</keyword>
<keyword evidence="15" id="KW-0862">Zinc</keyword>
<evidence type="ECO:0000256" key="10">
    <source>
        <dbReference type="ARBA" id="ARBA00022840"/>
    </source>
</evidence>
<dbReference type="GO" id="GO:0016020">
    <property type="term" value="C:membrane"/>
    <property type="evidence" value="ECO:0007669"/>
    <property type="project" value="UniProtKB-SubCell"/>
</dbReference>
<keyword evidence="5" id="KW-0808">Transferase</keyword>
<feature type="compositionally biased region" description="Low complexity" evidence="16">
    <location>
        <begin position="692"/>
        <end position="705"/>
    </location>
</feature>
<keyword evidence="10" id="KW-0067">ATP-binding</keyword>
<dbReference type="PROSITE" id="PS50011">
    <property type="entry name" value="PROTEIN_KINASE_DOM"/>
    <property type="match status" value="1"/>
</dbReference>
<dbReference type="Gramene" id="GBG91682">
    <property type="protein sequence ID" value="GBG91682"/>
    <property type="gene ID" value="CBR_g53496"/>
</dbReference>
<dbReference type="PANTHER" id="PTHR48006:SF102">
    <property type="entry name" value="LEUCINE-RICH REPEAT-CONTAINING PROTEIN DDB_G0281931-RELATED"/>
    <property type="match status" value="1"/>
</dbReference>
<dbReference type="SUPFAM" id="SSF56112">
    <property type="entry name" value="Protein kinase-like (PK-like)"/>
    <property type="match status" value="1"/>
</dbReference>
<keyword evidence="4" id="KW-0433">Leucine-rich repeat</keyword>
<comment type="catalytic activity">
    <reaction evidence="13">
        <text>L-threonyl-[protein] + ATP = O-phospho-L-threonyl-[protein] + ADP + H(+)</text>
        <dbReference type="Rhea" id="RHEA:46608"/>
        <dbReference type="Rhea" id="RHEA-COMP:11060"/>
        <dbReference type="Rhea" id="RHEA-COMP:11605"/>
        <dbReference type="ChEBI" id="CHEBI:15378"/>
        <dbReference type="ChEBI" id="CHEBI:30013"/>
        <dbReference type="ChEBI" id="CHEBI:30616"/>
        <dbReference type="ChEBI" id="CHEBI:61977"/>
        <dbReference type="ChEBI" id="CHEBI:456216"/>
        <dbReference type="EC" id="2.7.11.1"/>
    </reaction>
</comment>
<organism evidence="20 21">
    <name type="scientific">Chara braunii</name>
    <name type="common">Braun's stonewort</name>
    <dbReference type="NCBI Taxonomy" id="69332"/>
    <lineage>
        <taxon>Eukaryota</taxon>
        <taxon>Viridiplantae</taxon>
        <taxon>Streptophyta</taxon>
        <taxon>Charophyceae</taxon>
        <taxon>Charales</taxon>
        <taxon>Characeae</taxon>
        <taxon>Chara</taxon>
    </lineage>
</organism>
<proteinExistence type="predicted"/>
<dbReference type="Pfam" id="PF13917">
    <property type="entry name" value="zf-CCHC_3"/>
    <property type="match status" value="1"/>
</dbReference>
<name>A0A388MB40_CHABU</name>
<keyword evidence="9" id="KW-0418">Kinase</keyword>
<sequence>MANSGRLLRSWEGRNACEMWEGVHCFDRRVAFLTLTGKGIRGTLPPEIAQLERLVLLDLSWNEFYGQVPDVVASMPKLSSLNIEDNYFNYVPVAFLSRLNMTILTNNCLQELSGSLENDRNGSSSTSLMQKPESVCDHFYRSKSRHMLDAWKFGLVLGSLALAGIVAIGWIISCRRKMSHHLDAPTGCELNEYPLQELLDVTNNFSDATLLGRGADGMVFQIDDLRGEAVAVRRLDRRSVKGGASSFRVEVVKFSRPDHPNIAKLLGFCGDEGERMLVYEYVEGGSLHDHVHDLCNPLLAWHQRMKILVGIAKGLSHLHHDLDPPVIHGGLKSSSVLLSEDLTPKIADVGLMMMLHGGRGSNGLLTKAVDAKNMGYMDPALIQKPSLTMTSDVFAYGVLLLEVITGRKAFQYGQSLAVWARPILDARDRWKELADARLKRNYEQEELIAVVEVAVDCIQDNVRQRPLIRDVAEMLEAKVKASLDIPSDTRNRAGEEWVTDPPETGPESGLSCCGNVDCSYHIIVQDTLIRDSAALQTHGIWSNTIGYDPYAPENKDVPKPEGGTDIGNAYDNYQGLLALARLTGSNADEQRGSCKKCGRVGHLTFQCKNFLSSKESIALEGGSAPNAAQTDERSDLDTSDEDDDLDDDSSEDSEMERAIREMKTGPRMDGLRSRGRKEDGSLHKEGKKRPSRPTSPSRQPRSSGSRGKHHKSKDRSSSRKSKHRRYGSAPSDDSSEDESSDDEDDRAHHRHRHRHSEAHRRKKDDSQTRRRKHHSLEEDSEGSRRRKGRHADKRCSSSDGDSSDSDSRVKKRRKNEHDKRKREKGVQEGESDDEALMRDRKASSSKDVGRHHKRSKSRHGGVDCDRDGCSADEAEEGGGEGRTRRRSRRRLEGLDGEKKAHSGDESEGEKGHSRREKKDGRKEQKRRKRDGSADDEEDSTVDEDERRKSSKTKKEKRKSRRRRRRESASSSESGKSSSSEDEQAKHSERKKIQKATGKDQRTKDKSQGGDRNVDRHGRGSQQASDSDSSEQEEKKGRKR</sequence>
<dbReference type="InterPro" id="IPR032675">
    <property type="entry name" value="LRR_dom_sf"/>
</dbReference>
<gene>
    <name evidence="20" type="ORF">CBR_g53496</name>
</gene>
<dbReference type="EMBL" id="BFEA01000934">
    <property type="protein sequence ID" value="GBG91682.1"/>
    <property type="molecule type" value="Genomic_DNA"/>
</dbReference>
<dbReference type="OrthoDB" id="31154at2759"/>
<dbReference type="AlphaFoldDB" id="A0A388MB40"/>
<evidence type="ECO:0000256" key="8">
    <source>
        <dbReference type="ARBA" id="ARBA00022741"/>
    </source>
</evidence>
<dbReference type="EC" id="2.7.11.1" evidence="2"/>
<keyword evidence="21" id="KW-1185">Reference proteome</keyword>
<dbReference type="GO" id="GO:0008270">
    <property type="term" value="F:zinc ion binding"/>
    <property type="evidence" value="ECO:0007669"/>
    <property type="project" value="UniProtKB-KW"/>
</dbReference>
<dbReference type="Gene3D" id="1.10.510.10">
    <property type="entry name" value="Transferase(Phosphotransferase) domain 1"/>
    <property type="match status" value="1"/>
</dbReference>
<feature type="compositionally biased region" description="Basic and acidic residues" evidence="16">
    <location>
        <begin position="890"/>
        <end position="922"/>
    </location>
</feature>
<evidence type="ECO:0000256" key="1">
    <source>
        <dbReference type="ARBA" id="ARBA00004370"/>
    </source>
</evidence>
<evidence type="ECO:0000256" key="13">
    <source>
        <dbReference type="ARBA" id="ARBA00047899"/>
    </source>
</evidence>
<dbReference type="InterPro" id="IPR011009">
    <property type="entry name" value="Kinase-like_dom_sf"/>
</dbReference>
<feature type="compositionally biased region" description="Basic residues" evidence="16">
    <location>
        <begin position="706"/>
        <end position="726"/>
    </location>
</feature>
<evidence type="ECO:0000256" key="7">
    <source>
        <dbReference type="ARBA" id="ARBA00022737"/>
    </source>
</evidence>
<dbReference type="InterPro" id="IPR001878">
    <property type="entry name" value="Znf_CCHC"/>
</dbReference>
<dbReference type="STRING" id="69332.A0A388MB40"/>
<keyword evidence="8" id="KW-0547">Nucleotide-binding</keyword>
<dbReference type="FunFam" id="3.80.10.10:FF:000129">
    <property type="entry name" value="Leucine-rich repeat receptor-like kinase"/>
    <property type="match status" value="1"/>
</dbReference>
<evidence type="ECO:0000256" key="17">
    <source>
        <dbReference type="SAM" id="Phobius"/>
    </source>
</evidence>
<feature type="compositionally biased region" description="Acidic residues" evidence="16">
    <location>
        <begin position="637"/>
        <end position="654"/>
    </location>
</feature>
<feature type="compositionally biased region" description="Acidic residues" evidence="16">
    <location>
        <begin position="933"/>
        <end position="943"/>
    </location>
</feature>
<dbReference type="SUPFAM" id="SSF52058">
    <property type="entry name" value="L domain-like"/>
    <property type="match status" value="1"/>
</dbReference>
<feature type="compositionally biased region" description="Low complexity" evidence="16">
    <location>
        <begin position="968"/>
        <end position="977"/>
    </location>
</feature>
<keyword evidence="3" id="KW-0723">Serine/threonine-protein kinase</keyword>
<keyword evidence="15" id="KW-0863">Zinc-finger</keyword>
<keyword evidence="12 17" id="KW-0472">Membrane</keyword>
<evidence type="ECO:0000256" key="6">
    <source>
        <dbReference type="ARBA" id="ARBA00022692"/>
    </source>
</evidence>
<dbReference type="GO" id="GO:0005524">
    <property type="term" value="F:ATP binding"/>
    <property type="evidence" value="ECO:0007669"/>
    <property type="project" value="InterPro"/>
</dbReference>
<evidence type="ECO:0000313" key="21">
    <source>
        <dbReference type="Proteomes" id="UP000265515"/>
    </source>
</evidence>
<feature type="compositionally biased region" description="Basic and acidic residues" evidence="16">
    <location>
        <begin position="655"/>
        <end position="684"/>
    </location>
</feature>
<dbReference type="InterPro" id="IPR001245">
    <property type="entry name" value="Ser-Thr/Tyr_kinase_cat_dom"/>
</dbReference>
<dbReference type="Gene3D" id="3.80.10.10">
    <property type="entry name" value="Ribonuclease Inhibitor"/>
    <property type="match status" value="1"/>
</dbReference>
<dbReference type="Proteomes" id="UP000265515">
    <property type="component" value="Unassembled WGS sequence"/>
</dbReference>
<evidence type="ECO:0000256" key="3">
    <source>
        <dbReference type="ARBA" id="ARBA00022527"/>
    </source>
</evidence>
<dbReference type="GO" id="GO:0003676">
    <property type="term" value="F:nucleic acid binding"/>
    <property type="evidence" value="ECO:0007669"/>
    <property type="project" value="InterPro"/>
</dbReference>
<feature type="region of interest" description="Disordered" evidence="16">
    <location>
        <begin position="621"/>
        <end position="1039"/>
    </location>
</feature>
<comment type="subcellular location">
    <subcellularLocation>
        <location evidence="1">Membrane</location>
    </subcellularLocation>
</comment>
<dbReference type="Pfam" id="PF07714">
    <property type="entry name" value="PK_Tyr_Ser-Thr"/>
    <property type="match status" value="1"/>
</dbReference>
<evidence type="ECO:0000256" key="2">
    <source>
        <dbReference type="ARBA" id="ARBA00012513"/>
    </source>
</evidence>